<sequence length="470" mass="51355">MSRLQHFGWFLARGFGPHGWGHPYLDWDYDWTRPDLYQQSARELEQAGFDFVLIEDAPSLGSERTIDLRVRHAFGGPKHDPLLLAPYLFQATRTLGVIPTVNPAAYLPYTAARQFATLQHLSGHRLGLNVVTDTGSARHFSDAPPLGHDAAYDRAEEWLSGIRALWQSWDDGALAADPASGVYADGSRMRAVRHRGGHFAFDGPLNALPFPSGEPVIASPGGSGRGLGFAGANSDIQLALAPLHEKSVREYRARIHDAAVAAGRAPSDIRIMFAIQPVLVSSAEEADRLVAASAAPDDATLVQVARKQSSDLETDLTALDLDAPLDLAVFGDHVSHGSIRRLTGDRDVATTPLRVHLTALAKLGRISDRTGFVGTAEEFADLVEELGEWGNDGILLWGDLHPVTLHRTRRARAGAASPRHPAARPDRRRTARHPPRVLTPPWWRRVRVRAHVRAHVTQRAASGCGRQPFV</sequence>
<keyword evidence="10" id="KW-1185">Reference proteome</keyword>
<dbReference type="GO" id="GO:0016705">
    <property type="term" value="F:oxidoreductase activity, acting on paired donors, with incorporation or reduction of molecular oxygen"/>
    <property type="evidence" value="ECO:0007669"/>
    <property type="project" value="InterPro"/>
</dbReference>
<dbReference type="PANTHER" id="PTHR30011:SF16">
    <property type="entry name" value="C2H2 FINGER DOMAIN TRANSCRIPTION FACTOR (EUROFUNG)-RELATED"/>
    <property type="match status" value="1"/>
</dbReference>
<proteinExistence type="inferred from homology"/>
<dbReference type="Proteomes" id="UP000273158">
    <property type="component" value="Unassembled WGS sequence"/>
</dbReference>
<dbReference type="EMBL" id="RCDB01000001">
    <property type="protein sequence ID" value="RLK52947.1"/>
    <property type="molecule type" value="Genomic_DNA"/>
</dbReference>
<dbReference type="PIRSF" id="PIRSF000337">
    <property type="entry name" value="NTA_MOA"/>
    <property type="match status" value="1"/>
</dbReference>
<keyword evidence="1 6" id="KW-0285">Flavoprotein</keyword>
<dbReference type="SUPFAM" id="SSF51679">
    <property type="entry name" value="Bacterial luciferase-like"/>
    <property type="match status" value="1"/>
</dbReference>
<evidence type="ECO:0000256" key="4">
    <source>
        <dbReference type="ARBA" id="ARBA00023033"/>
    </source>
</evidence>
<feature type="binding site" evidence="6">
    <location>
        <position position="100"/>
    </location>
    <ligand>
        <name>FMN</name>
        <dbReference type="ChEBI" id="CHEBI:58210"/>
    </ligand>
</feature>
<feature type="binding site" evidence="6">
    <location>
        <position position="148"/>
    </location>
    <ligand>
        <name>FMN</name>
        <dbReference type="ChEBI" id="CHEBI:58210"/>
    </ligand>
</feature>
<keyword evidence="2 6" id="KW-0288">FMN</keyword>
<evidence type="ECO:0000256" key="7">
    <source>
        <dbReference type="SAM" id="MobiDB-lite"/>
    </source>
</evidence>
<feature type="domain" description="Luciferase-like" evidence="8">
    <location>
        <begin position="37"/>
        <end position="390"/>
    </location>
</feature>
<evidence type="ECO:0000313" key="9">
    <source>
        <dbReference type="EMBL" id="RLK52947.1"/>
    </source>
</evidence>
<comment type="similarity">
    <text evidence="5">Belongs to the NtaA/SnaA/DszA monooxygenase family.</text>
</comment>
<feature type="compositionally biased region" description="Basic residues" evidence="7">
    <location>
        <begin position="426"/>
        <end position="435"/>
    </location>
</feature>
<evidence type="ECO:0000259" key="8">
    <source>
        <dbReference type="Pfam" id="PF00296"/>
    </source>
</evidence>
<evidence type="ECO:0000256" key="3">
    <source>
        <dbReference type="ARBA" id="ARBA00023002"/>
    </source>
</evidence>
<comment type="caution">
    <text evidence="9">The sequence shown here is derived from an EMBL/GenBank/DDBJ whole genome shotgun (WGS) entry which is preliminary data.</text>
</comment>
<organism evidence="9 10">
    <name type="scientific">Microbacterium telephonicum</name>
    <dbReference type="NCBI Taxonomy" id="1714841"/>
    <lineage>
        <taxon>Bacteria</taxon>
        <taxon>Bacillati</taxon>
        <taxon>Actinomycetota</taxon>
        <taxon>Actinomycetes</taxon>
        <taxon>Micrococcales</taxon>
        <taxon>Microbacteriaceae</taxon>
        <taxon>Microbacterium</taxon>
    </lineage>
</organism>
<dbReference type="PANTHER" id="PTHR30011">
    <property type="entry name" value="ALKANESULFONATE MONOOXYGENASE-RELATED"/>
    <property type="match status" value="1"/>
</dbReference>
<dbReference type="InterPro" id="IPR011251">
    <property type="entry name" value="Luciferase-like_dom"/>
</dbReference>
<dbReference type="InterPro" id="IPR016215">
    <property type="entry name" value="NTA_MOA"/>
</dbReference>
<evidence type="ECO:0000256" key="2">
    <source>
        <dbReference type="ARBA" id="ARBA00022643"/>
    </source>
</evidence>
<keyword evidence="3" id="KW-0560">Oxidoreductase</keyword>
<feature type="region of interest" description="Disordered" evidence="7">
    <location>
        <begin position="409"/>
        <end position="436"/>
    </location>
</feature>
<feature type="binding site" evidence="6">
    <location>
        <position position="223"/>
    </location>
    <ligand>
        <name>FMN</name>
        <dbReference type="ChEBI" id="CHEBI:58210"/>
    </ligand>
</feature>
<evidence type="ECO:0000256" key="5">
    <source>
        <dbReference type="ARBA" id="ARBA00033748"/>
    </source>
</evidence>
<dbReference type="Pfam" id="PF00296">
    <property type="entry name" value="Bac_luciferase"/>
    <property type="match status" value="1"/>
</dbReference>
<feature type="binding site" evidence="6">
    <location>
        <position position="56"/>
    </location>
    <ligand>
        <name>FMN</name>
        <dbReference type="ChEBI" id="CHEBI:58210"/>
    </ligand>
</feature>
<evidence type="ECO:0000256" key="1">
    <source>
        <dbReference type="ARBA" id="ARBA00022630"/>
    </source>
</evidence>
<evidence type="ECO:0000256" key="6">
    <source>
        <dbReference type="PIRSR" id="PIRSR000337-1"/>
    </source>
</evidence>
<dbReference type="AlphaFoldDB" id="A0A498CCZ5"/>
<name>A0A498CCZ5_9MICO</name>
<protein>
    <submittedName>
        <fullName evidence="9">Alkanesulfonate monooxygenase SsuD/methylene tetrahydromethanopterin reductase-like flavin-dependent oxidoreductase (Luciferase family)</fullName>
    </submittedName>
</protein>
<feature type="binding site" evidence="6">
    <location>
        <position position="152"/>
    </location>
    <ligand>
        <name>FMN</name>
        <dbReference type="ChEBI" id="CHEBI:58210"/>
    </ligand>
</feature>
<dbReference type="Gene3D" id="3.20.20.30">
    <property type="entry name" value="Luciferase-like domain"/>
    <property type="match status" value="1"/>
</dbReference>
<evidence type="ECO:0000313" key="10">
    <source>
        <dbReference type="Proteomes" id="UP000273158"/>
    </source>
</evidence>
<accession>A0A498CCZ5</accession>
<keyword evidence="4 9" id="KW-0503">Monooxygenase</keyword>
<dbReference type="InterPro" id="IPR036661">
    <property type="entry name" value="Luciferase-like_sf"/>
</dbReference>
<gene>
    <name evidence="9" type="ORF">C7474_0909</name>
</gene>
<dbReference type="InterPro" id="IPR051260">
    <property type="entry name" value="Diverse_substr_monoxygenases"/>
</dbReference>
<dbReference type="GO" id="GO:0004497">
    <property type="term" value="F:monooxygenase activity"/>
    <property type="evidence" value="ECO:0007669"/>
    <property type="project" value="UniProtKB-KW"/>
</dbReference>
<reference evidence="9 10" key="1">
    <citation type="journal article" date="2015" name="Stand. Genomic Sci.">
        <title>Genomic Encyclopedia of Bacterial and Archaeal Type Strains, Phase III: the genomes of soil and plant-associated and newly described type strains.</title>
        <authorList>
            <person name="Whitman W.B."/>
            <person name="Woyke T."/>
            <person name="Klenk H.P."/>
            <person name="Zhou Y."/>
            <person name="Lilburn T.G."/>
            <person name="Beck B.J."/>
            <person name="De Vos P."/>
            <person name="Vandamme P."/>
            <person name="Eisen J.A."/>
            <person name="Garrity G."/>
            <person name="Hugenholtz P."/>
            <person name="Kyrpides N.C."/>
        </authorList>
    </citation>
    <scope>NUCLEOTIDE SEQUENCE [LARGE SCALE GENOMIC DNA]</scope>
    <source>
        <strain evidence="9 10">S2T63</strain>
    </source>
</reference>